<feature type="region of interest" description="Disordered" evidence="2">
    <location>
        <begin position="336"/>
        <end position="369"/>
    </location>
</feature>
<gene>
    <name evidence="3" type="ORF">EIP91_000952</name>
</gene>
<sequence>MCLERVVGLSLGSSSLLLPADQSPLHPPSPGTWEDPFTARAPCSSQPHQNPSIQQPSSTSASHSGSLPATNTETFLELVSNLEHDLDRTQRSLRQATQALEATFRRLINSRNIIRGNMNTMPSDSLPPSDTPAISNTSAMGPPHSALVISPPHSPSSSSSSADTLRILLDTVERQSYWMDDPPASDSLTRSPSPTSLPPQNRPPRSRYTTFFGPRHETVRPRPSTAENPRRPVTSSANNASTSLGRRVAARAAAGSPSGSRTPGSGDSATTSHVAELAVTVDDAISRLNRHRAELLAASSDLRLRSHTATAQTSAPTSLTQPMRAAASFREFLERRQVSSAGRDQPEPVSSSSRTRPTAPRGGTIDPALTLVAAPSPPTAVASPVPSNYREQAQRVYEALNLSLPPTAPAPGPPATGSTTTSTTRQRSARRRRHPFAHVAPEDLPSYIADYNARNLRNRATEIVSRNLGSLEGLPPLPDDIWDPDGNPFASSRANSWGGLDQNGDEVPTETEEDYELNRTRMRTRARQLQANRGVSTTTTDDRIEGTTRRTVSIIPVDARPRWQAEPDINDGGRMWTVPSPDEIRWVNPMVRMPPPVDDRDRDDDPVTRHYEYVSQRLRTRPDTSHMQRVESHMPMMIRRNVPRFQASALPLPLVCLDAAAEPLGASRKRSAVQSAGVKSIRVSHDCFAGR</sequence>
<organism evidence="3 4">
    <name type="scientific">Steccherinum ochraceum</name>
    <dbReference type="NCBI Taxonomy" id="92696"/>
    <lineage>
        <taxon>Eukaryota</taxon>
        <taxon>Fungi</taxon>
        <taxon>Dikarya</taxon>
        <taxon>Basidiomycota</taxon>
        <taxon>Agaricomycotina</taxon>
        <taxon>Agaricomycetes</taxon>
        <taxon>Polyporales</taxon>
        <taxon>Steccherinaceae</taxon>
        <taxon>Steccherinum</taxon>
    </lineage>
</organism>
<dbReference type="OrthoDB" id="2804687at2759"/>
<name>A0A4R0RF05_9APHY</name>
<feature type="coiled-coil region" evidence="1">
    <location>
        <begin position="79"/>
        <end position="106"/>
    </location>
</feature>
<proteinExistence type="predicted"/>
<dbReference type="Proteomes" id="UP000292702">
    <property type="component" value="Unassembled WGS sequence"/>
</dbReference>
<feature type="compositionally biased region" description="Polar residues" evidence="2">
    <location>
        <begin position="116"/>
        <end position="139"/>
    </location>
</feature>
<feature type="compositionally biased region" description="Polar residues" evidence="2">
    <location>
        <begin position="233"/>
        <end position="242"/>
    </location>
</feature>
<feature type="compositionally biased region" description="Acidic residues" evidence="2">
    <location>
        <begin position="503"/>
        <end position="515"/>
    </location>
</feature>
<keyword evidence="4" id="KW-1185">Reference proteome</keyword>
<evidence type="ECO:0000256" key="1">
    <source>
        <dbReference type="SAM" id="Coils"/>
    </source>
</evidence>
<feature type="region of interest" description="Disordered" evidence="2">
    <location>
        <begin position="178"/>
        <end position="271"/>
    </location>
</feature>
<feature type="region of interest" description="Disordered" evidence="2">
    <location>
        <begin position="493"/>
        <end position="516"/>
    </location>
</feature>
<feature type="region of interest" description="Disordered" evidence="2">
    <location>
        <begin position="403"/>
        <end position="433"/>
    </location>
</feature>
<reference evidence="3 4" key="1">
    <citation type="submission" date="2018-11" db="EMBL/GenBank/DDBJ databases">
        <title>Genome assembly of Steccherinum ochraceum LE-BIN_3174, the white-rot fungus of the Steccherinaceae family (The Residual Polyporoid clade, Polyporales, Basidiomycota).</title>
        <authorList>
            <person name="Fedorova T.V."/>
            <person name="Glazunova O.A."/>
            <person name="Landesman E.O."/>
            <person name="Moiseenko K.V."/>
            <person name="Psurtseva N.V."/>
            <person name="Savinova O.S."/>
            <person name="Shakhova N.V."/>
            <person name="Tyazhelova T.V."/>
            <person name="Vasina D.V."/>
        </authorList>
    </citation>
    <scope>NUCLEOTIDE SEQUENCE [LARGE SCALE GENOMIC DNA]</scope>
    <source>
        <strain evidence="3 4">LE-BIN_3174</strain>
    </source>
</reference>
<comment type="caution">
    <text evidence="3">The sequence shown here is derived from an EMBL/GenBank/DDBJ whole genome shotgun (WGS) entry which is preliminary data.</text>
</comment>
<feature type="compositionally biased region" description="Low complexity" evidence="2">
    <location>
        <begin position="243"/>
        <end position="266"/>
    </location>
</feature>
<evidence type="ECO:0000313" key="4">
    <source>
        <dbReference type="Proteomes" id="UP000292702"/>
    </source>
</evidence>
<dbReference type="EMBL" id="RWJN01000122">
    <property type="protein sequence ID" value="TCD66761.1"/>
    <property type="molecule type" value="Genomic_DNA"/>
</dbReference>
<evidence type="ECO:0000313" key="3">
    <source>
        <dbReference type="EMBL" id="TCD66761.1"/>
    </source>
</evidence>
<dbReference type="AlphaFoldDB" id="A0A4R0RF05"/>
<protein>
    <submittedName>
        <fullName evidence="3">Uncharacterized protein</fullName>
    </submittedName>
</protein>
<feature type="region of interest" description="Disordered" evidence="2">
    <location>
        <begin position="17"/>
        <end position="68"/>
    </location>
</feature>
<feature type="compositionally biased region" description="Polar residues" evidence="2">
    <location>
        <begin position="43"/>
        <end position="68"/>
    </location>
</feature>
<evidence type="ECO:0000256" key="2">
    <source>
        <dbReference type="SAM" id="MobiDB-lite"/>
    </source>
</evidence>
<feature type="region of interest" description="Disordered" evidence="2">
    <location>
        <begin position="116"/>
        <end position="140"/>
    </location>
</feature>
<feature type="compositionally biased region" description="Low complexity" evidence="2">
    <location>
        <begin position="415"/>
        <end position="426"/>
    </location>
</feature>
<keyword evidence="1" id="KW-0175">Coiled coil</keyword>
<accession>A0A4R0RF05</accession>